<feature type="domain" description="Secretion system C-terminal sorting" evidence="1">
    <location>
        <begin position="39"/>
        <end position="108"/>
    </location>
</feature>
<gene>
    <name evidence="2" type="ORF">Q5H92_19960</name>
</gene>
<dbReference type="Pfam" id="PF18962">
    <property type="entry name" value="Por_Secre_tail"/>
    <property type="match status" value="1"/>
</dbReference>
<protein>
    <submittedName>
        <fullName evidence="2">T9SS type A sorting domain-containing protein</fullName>
    </submittedName>
</protein>
<name>A0ABT9AFJ6_9BACT</name>
<proteinExistence type="predicted"/>
<organism evidence="2 3">
    <name type="scientific">Hymenobacter mellowenesis</name>
    <dbReference type="NCBI Taxonomy" id="3063995"/>
    <lineage>
        <taxon>Bacteria</taxon>
        <taxon>Pseudomonadati</taxon>
        <taxon>Bacteroidota</taxon>
        <taxon>Cytophagia</taxon>
        <taxon>Cytophagales</taxon>
        <taxon>Hymenobacteraceae</taxon>
        <taxon>Hymenobacter</taxon>
    </lineage>
</organism>
<evidence type="ECO:0000259" key="1">
    <source>
        <dbReference type="Pfam" id="PF18962"/>
    </source>
</evidence>
<dbReference type="NCBIfam" id="TIGR04183">
    <property type="entry name" value="Por_Secre_tail"/>
    <property type="match status" value="1"/>
</dbReference>
<reference evidence="2" key="1">
    <citation type="submission" date="2023-07" db="EMBL/GenBank/DDBJ databases">
        <authorList>
            <person name="Kim M.K."/>
        </authorList>
    </citation>
    <scope>NUCLEOTIDE SEQUENCE</scope>
    <source>
        <strain evidence="2">M29</strain>
    </source>
</reference>
<evidence type="ECO:0000313" key="2">
    <source>
        <dbReference type="EMBL" id="MDO7848652.1"/>
    </source>
</evidence>
<dbReference type="InterPro" id="IPR026444">
    <property type="entry name" value="Secre_tail"/>
</dbReference>
<dbReference type="EMBL" id="JAUQSX010000012">
    <property type="protein sequence ID" value="MDO7848652.1"/>
    <property type="molecule type" value="Genomic_DNA"/>
</dbReference>
<keyword evidence="3" id="KW-1185">Reference proteome</keyword>
<dbReference type="RefSeq" id="WP_305013321.1">
    <property type="nucleotide sequence ID" value="NZ_JAUQSX010000012.1"/>
</dbReference>
<dbReference type="Proteomes" id="UP001167796">
    <property type="component" value="Unassembled WGS sequence"/>
</dbReference>
<sequence>MDLITVNYNAASVSVILNTGTYTPLATARPMAPAIALAPNPAHDAFTVTLPAGTAATQAELLNTLGQVVRRPAVAGPRFTVETVGLAPGVYSLRLSTGAGTLTKRVAVQ</sequence>
<evidence type="ECO:0000313" key="3">
    <source>
        <dbReference type="Proteomes" id="UP001167796"/>
    </source>
</evidence>
<comment type="caution">
    <text evidence="2">The sequence shown here is derived from an EMBL/GenBank/DDBJ whole genome shotgun (WGS) entry which is preliminary data.</text>
</comment>
<accession>A0ABT9AFJ6</accession>